<feature type="domain" description="PEP-utilising enzyme C-terminal" evidence="22">
    <location>
        <begin position="259"/>
        <end position="546"/>
    </location>
</feature>
<dbReference type="STRING" id="1157490.EL26_06575"/>
<evidence type="ECO:0000256" key="16">
    <source>
        <dbReference type="ARBA" id="ARBA00033235"/>
    </source>
</evidence>
<evidence type="ECO:0000256" key="13">
    <source>
        <dbReference type="ARBA" id="ARBA00022723"/>
    </source>
</evidence>
<dbReference type="OrthoDB" id="9765468at2"/>
<evidence type="ECO:0000256" key="18">
    <source>
        <dbReference type="PIRSR" id="PIRSR000732-1"/>
    </source>
</evidence>
<dbReference type="SUPFAM" id="SSF52009">
    <property type="entry name" value="Phosphohistidine domain"/>
    <property type="match status" value="1"/>
</dbReference>
<keyword evidence="12 17" id="KW-0598">Phosphotransferase system</keyword>
<feature type="binding site" evidence="19">
    <location>
        <position position="471"/>
    </location>
    <ligand>
        <name>phosphoenolpyruvate</name>
        <dbReference type="ChEBI" id="CHEBI:58702"/>
    </ligand>
</feature>
<dbReference type="Proteomes" id="UP000027931">
    <property type="component" value="Unassembled WGS sequence"/>
</dbReference>
<dbReference type="PROSITE" id="PS00742">
    <property type="entry name" value="PEP_ENZYMES_2"/>
    <property type="match status" value="1"/>
</dbReference>
<dbReference type="InterPro" id="IPR015813">
    <property type="entry name" value="Pyrv/PenolPyrv_kinase-like_dom"/>
</dbReference>
<dbReference type="InterPro" id="IPR036637">
    <property type="entry name" value="Phosphohistidine_dom_sf"/>
</dbReference>
<keyword evidence="24" id="KW-0670">Pyruvate</keyword>
<dbReference type="InterPro" id="IPR008731">
    <property type="entry name" value="PTS_EIN"/>
</dbReference>
<comment type="function">
    <text evidence="3 17">General (non sugar-specific) component of the phosphoenolpyruvate-dependent sugar phosphotransferase system (sugar PTS). This major carbohydrate active-transport system catalyzes the phosphorylation of incoming sugar substrates concomitantly with their translocation across the cell membrane. Enzyme I transfers the phosphoryl group from phosphoenolpyruvate (PEP) to the phosphoryl carrier protein (HPr).</text>
</comment>
<dbReference type="InterPro" id="IPR036618">
    <property type="entry name" value="PtsI_HPr-bd_sf"/>
</dbReference>
<feature type="binding site" evidence="19">
    <location>
        <position position="338"/>
    </location>
    <ligand>
        <name>phosphoenolpyruvate</name>
        <dbReference type="ChEBI" id="CHEBI:58702"/>
    </ligand>
</feature>
<protein>
    <recommendedName>
        <fullName evidence="7 17">Phosphoenolpyruvate-protein phosphotransferase</fullName>
        <ecNumber evidence="6 17">2.7.3.9</ecNumber>
    </recommendedName>
    <alternativeName>
        <fullName evidence="16 17">Phosphotransferase system, enzyme I</fullName>
    </alternativeName>
</protein>
<evidence type="ECO:0000256" key="3">
    <source>
        <dbReference type="ARBA" id="ARBA00002728"/>
    </source>
</evidence>
<dbReference type="InterPro" id="IPR050499">
    <property type="entry name" value="PEP-utilizing_PTS_enzyme"/>
</dbReference>
<evidence type="ECO:0000256" key="12">
    <source>
        <dbReference type="ARBA" id="ARBA00022683"/>
    </source>
</evidence>
<comment type="cofactor">
    <cofactor evidence="2 17 20">
        <name>Mg(2+)</name>
        <dbReference type="ChEBI" id="CHEBI:18420"/>
    </cofactor>
</comment>
<feature type="domain" description="PEP-utilising enzyme mobile" evidence="21">
    <location>
        <begin position="159"/>
        <end position="231"/>
    </location>
</feature>
<evidence type="ECO:0000313" key="25">
    <source>
        <dbReference type="Proteomes" id="UP000027931"/>
    </source>
</evidence>
<feature type="binding site" evidence="19">
    <location>
        <position position="302"/>
    </location>
    <ligand>
        <name>phosphoenolpyruvate</name>
        <dbReference type="ChEBI" id="CHEBI:58702"/>
    </ligand>
</feature>
<gene>
    <name evidence="24" type="ORF">EL26_06575</name>
</gene>
<dbReference type="InterPro" id="IPR006318">
    <property type="entry name" value="PTS_EI-like"/>
</dbReference>
<dbReference type="PANTHER" id="PTHR46244">
    <property type="entry name" value="PHOSPHOENOLPYRUVATE-PROTEIN PHOSPHOTRANSFERASE"/>
    <property type="match status" value="1"/>
</dbReference>
<dbReference type="Pfam" id="PF02896">
    <property type="entry name" value="PEP-utilizers_C"/>
    <property type="match status" value="1"/>
</dbReference>
<evidence type="ECO:0000256" key="17">
    <source>
        <dbReference type="PIRNR" id="PIRNR000732"/>
    </source>
</evidence>
<keyword evidence="25" id="KW-1185">Reference proteome</keyword>
<organism evidence="24 25">
    <name type="scientific">Tumebacillus flagellatus</name>
    <dbReference type="NCBI Taxonomy" id="1157490"/>
    <lineage>
        <taxon>Bacteria</taxon>
        <taxon>Bacillati</taxon>
        <taxon>Bacillota</taxon>
        <taxon>Bacilli</taxon>
        <taxon>Bacillales</taxon>
        <taxon>Alicyclobacillaceae</taxon>
        <taxon>Tumebacillus</taxon>
    </lineage>
</organism>
<reference evidence="24 25" key="1">
    <citation type="journal article" date="2013" name="Int. J. Syst. Evol. Microbiol.">
        <title>Tumebacillus flagellatus sp. nov., an alpha-amylase/pullulanase-producing bacterium isolated from cassava wastewater.</title>
        <authorList>
            <person name="Wang Q."/>
            <person name="Xie N."/>
            <person name="Qin Y."/>
            <person name="Shen N."/>
            <person name="Zhu J."/>
            <person name="Mi H."/>
            <person name="Huang R."/>
        </authorList>
    </citation>
    <scope>NUCLEOTIDE SEQUENCE [LARGE SCALE GENOMIC DNA]</scope>
    <source>
        <strain evidence="24 25">GST4</strain>
    </source>
</reference>
<feature type="active site" description="Tele-phosphohistidine intermediate" evidence="18">
    <location>
        <position position="195"/>
    </location>
</feature>
<dbReference type="GO" id="GO:0016301">
    <property type="term" value="F:kinase activity"/>
    <property type="evidence" value="ECO:0007669"/>
    <property type="project" value="UniProtKB-KW"/>
</dbReference>
<evidence type="ECO:0000256" key="15">
    <source>
        <dbReference type="ARBA" id="ARBA00022842"/>
    </source>
</evidence>
<keyword evidence="13 17" id="KW-0479">Metal-binding</keyword>
<evidence type="ECO:0000313" key="24">
    <source>
        <dbReference type="EMBL" id="KEO84124.1"/>
    </source>
</evidence>
<dbReference type="PANTHER" id="PTHR46244:SF3">
    <property type="entry name" value="PHOSPHOENOLPYRUVATE-PROTEIN PHOSPHOTRANSFERASE"/>
    <property type="match status" value="1"/>
</dbReference>
<evidence type="ECO:0000256" key="19">
    <source>
        <dbReference type="PIRSR" id="PIRSR000732-2"/>
    </source>
</evidence>
<evidence type="ECO:0000256" key="14">
    <source>
        <dbReference type="ARBA" id="ARBA00022777"/>
    </source>
</evidence>
<dbReference type="PRINTS" id="PR01736">
    <property type="entry name" value="PHPHTRNFRASE"/>
</dbReference>
<feature type="binding site" evidence="19">
    <location>
        <begin position="460"/>
        <end position="461"/>
    </location>
    <ligand>
        <name>phosphoenolpyruvate</name>
        <dbReference type="ChEBI" id="CHEBI:58702"/>
    </ligand>
</feature>
<evidence type="ECO:0000256" key="5">
    <source>
        <dbReference type="ARBA" id="ARBA00007837"/>
    </source>
</evidence>
<dbReference type="PIRSF" id="PIRSF000732">
    <property type="entry name" value="PTS_enzyme_I"/>
    <property type="match status" value="1"/>
</dbReference>
<dbReference type="AlphaFoldDB" id="A0A074LT09"/>
<feature type="binding site" evidence="20">
    <location>
        <position position="437"/>
    </location>
    <ligand>
        <name>Mg(2+)</name>
        <dbReference type="ChEBI" id="CHEBI:18420"/>
    </ligand>
</feature>
<evidence type="ECO:0000259" key="22">
    <source>
        <dbReference type="Pfam" id="PF02896"/>
    </source>
</evidence>
<evidence type="ECO:0000256" key="4">
    <source>
        <dbReference type="ARBA" id="ARBA00004496"/>
    </source>
</evidence>
<evidence type="ECO:0000256" key="11">
    <source>
        <dbReference type="ARBA" id="ARBA00022679"/>
    </source>
</evidence>
<keyword evidence="11 17" id="KW-0808">Transferase</keyword>
<dbReference type="GO" id="GO:0009401">
    <property type="term" value="P:phosphoenolpyruvate-dependent sugar phosphotransferase system"/>
    <property type="evidence" value="ECO:0007669"/>
    <property type="project" value="UniProtKB-KW"/>
</dbReference>
<dbReference type="GO" id="GO:0008965">
    <property type="term" value="F:phosphoenolpyruvate-protein phosphotransferase activity"/>
    <property type="evidence" value="ECO:0007669"/>
    <property type="project" value="UniProtKB-EC"/>
</dbReference>
<dbReference type="eggNOG" id="COG1080">
    <property type="taxonomic scope" value="Bacteria"/>
</dbReference>
<dbReference type="EMBL" id="JMIR01000006">
    <property type="protein sequence ID" value="KEO84124.1"/>
    <property type="molecule type" value="Genomic_DNA"/>
</dbReference>
<dbReference type="FunFam" id="3.20.20.60:FF:000007">
    <property type="entry name" value="Phosphoenolpyruvate-protein phosphotransferase"/>
    <property type="match status" value="1"/>
</dbReference>
<dbReference type="InterPro" id="IPR000121">
    <property type="entry name" value="PEP_util_C"/>
</dbReference>
<proteinExistence type="inferred from homology"/>
<comment type="caution">
    <text evidence="24">The sequence shown here is derived from an EMBL/GenBank/DDBJ whole genome shotgun (WGS) entry which is preliminary data.</text>
</comment>
<sequence>MAEQSLKGIGVSDGIRFGSVLLYQPNSASQTPVRETIDPSETDAELSRLQKAKDASYQELEDLVAHTRQTLGEDKAVILQGQQSFLADPSFYPEIERLVSSQHKSAELAVKQIVDQFVMIFESMPQEYMRERASDLKDIGNRMLAHLSGAQGVRLSEIREEIILVADDLTPSDTVQLNRQYVRGILTRIGGKTSHTAILARSLGIPAVLGIGDALDLLHDGDEVILDGTAGLVILNPEESTRQTYEQKQREEADYLKSLEEFQNQPAKTSDGKTFEIAANIGTPAEATAAVEGGAEGVGLYRTEFLFMNATSMPTEDEQFEAYKSVAETMAGRPVVIRTLDIGGDKELPYLSLPHEMNPFLGYRAIRLCLDRPELLSTQLRAILRASHYGKLKVMFPMISNLSEFRQAKAIFREVAEQLRKEGVPFDEAMEVGIMVEIPSAALLADQFAREVDFFSIGTNDLVQYTLAVDRMNEKVAPLYDYFHPAVVHLIHRVIDASHRAGKWTGMCGGMAGDPLAAPLLAGLGLDEWSMDANSIKKVKHKISTLHHEECKQLAEQALQLGTAEEVRALLGGK</sequence>
<dbReference type="InterPro" id="IPR040442">
    <property type="entry name" value="Pyrv_kinase-like_dom_sf"/>
</dbReference>
<name>A0A074LT09_9BACL</name>
<comment type="catalytic activity">
    <reaction evidence="1 17">
        <text>L-histidyl-[protein] + phosphoenolpyruvate = N(pros)-phospho-L-histidyl-[protein] + pyruvate</text>
        <dbReference type="Rhea" id="RHEA:23880"/>
        <dbReference type="Rhea" id="RHEA-COMP:9745"/>
        <dbReference type="Rhea" id="RHEA-COMP:9746"/>
        <dbReference type="ChEBI" id="CHEBI:15361"/>
        <dbReference type="ChEBI" id="CHEBI:29979"/>
        <dbReference type="ChEBI" id="CHEBI:58702"/>
        <dbReference type="ChEBI" id="CHEBI:64837"/>
        <dbReference type="EC" id="2.7.3.9"/>
    </reaction>
</comment>
<dbReference type="SUPFAM" id="SSF47831">
    <property type="entry name" value="Enzyme I of the PEP:sugar phosphotransferase system HPr-binding (sub)domain"/>
    <property type="match status" value="1"/>
</dbReference>
<evidence type="ECO:0000256" key="9">
    <source>
        <dbReference type="ARBA" id="ARBA00022490"/>
    </source>
</evidence>
<evidence type="ECO:0000259" key="23">
    <source>
        <dbReference type="Pfam" id="PF05524"/>
    </source>
</evidence>
<evidence type="ECO:0000259" key="21">
    <source>
        <dbReference type="Pfam" id="PF00391"/>
    </source>
</evidence>
<dbReference type="Pfam" id="PF05524">
    <property type="entry name" value="PEP-utilisers_N"/>
    <property type="match status" value="1"/>
</dbReference>
<keyword evidence="15 17" id="KW-0460">Magnesium</keyword>
<dbReference type="InterPro" id="IPR018274">
    <property type="entry name" value="PEP_util_AS"/>
</dbReference>
<dbReference type="NCBIfam" id="TIGR01417">
    <property type="entry name" value="PTS_I_fam"/>
    <property type="match status" value="1"/>
</dbReference>
<dbReference type="InterPro" id="IPR023151">
    <property type="entry name" value="PEP_util_CS"/>
</dbReference>
<dbReference type="PROSITE" id="PS00370">
    <property type="entry name" value="PEP_ENZYMES_PHOS_SITE"/>
    <property type="match status" value="1"/>
</dbReference>
<dbReference type="RefSeq" id="WP_038085749.1">
    <property type="nucleotide sequence ID" value="NZ_JMIR01000006.1"/>
</dbReference>
<comment type="subcellular location">
    <subcellularLocation>
        <location evidence="4 17">Cytoplasm</location>
    </subcellularLocation>
</comment>
<dbReference type="InterPro" id="IPR024692">
    <property type="entry name" value="PTS_EI"/>
</dbReference>
<accession>A0A074LT09</accession>
<evidence type="ECO:0000256" key="7">
    <source>
        <dbReference type="ARBA" id="ARBA00016544"/>
    </source>
</evidence>
<dbReference type="Gene3D" id="3.20.20.60">
    <property type="entry name" value="Phosphoenolpyruvate-binding domains"/>
    <property type="match status" value="1"/>
</dbReference>
<dbReference type="InterPro" id="IPR008279">
    <property type="entry name" value="PEP-util_enz_mobile_dom"/>
</dbReference>
<dbReference type="Gene3D" id="3.50.30.10">
    <property type="entry name" value="Phosphohistidine domain"/>
    <property type="match status" value="1"/>
</dbReference>
<dbReference type="GO" id="GO:0005737">
    <property type="term" value="C:cytoplasm"/>
    <property type="evidence" value="ECO:0007669"/>
    <property type="project" value="UniProtKB-SubCell"/>
</dbReference>
<keyword evidence="10 17" id="KW-0762">Sugar transport</keyword>
<feature type="binding site" evidence="20">
    <location>
        <position position="461"/>
    </location>
    <ligand>
        <name>Mg(2+)</name>
        <dbReference type="ChEBI" id="CHEBI:18420"/>
    </ligand>
</feature>
<dbReference type="SUPFAM" id="SSF51621">
    <property type="entry name" value="Phosphoenolpyruvate/pyruvate domain"/>
    <property type="match status" value="1"/>
</dbReference>
<evidence type="ECO:0000256" key="1">
    <source>
        <dbReference type="ARBA" id="ARBA00000683"/>
    </source>
</evidence>
<keyword evidence="8 17" id="KW-0813">Transport</keyword>
<feature type="domain" description="Phosphotransferase system enzyme I N-terminal" evidence="23">
    <location>
        <begin position="7"/>
        <end position="132"/>
    </location>
</feature>
<evidence type="ECO:0000256" key="20">
    <source>
        <dbReference type="PIRSR" id="PIRSR000732-3"/>
    </source>
</evidence>
<comment type="similarity">
    <text evidence="5 17">Belongs to the PEP-utilizing enzyme family.</text>
</comment>
<evidence type="ECO:0000256" key="2">
    <source>
        <dbReference type="ARBA" id="ARBA00001946"/>
    </source>
</evidence>
<evidence type="ECO:0000256" key="8">
    <source>
        <dbReference type="ARBA" id="ARBA00022448"/>
    </source>
</evidence>
<keyword evidence="14 17" id="KW-0418">Kinase</keyword>
<evidence type="ECO:0000256" key="6">
    <source>
        <dbReference type="ARBA" id="ARBA00012232"/>
    </source>
</evidence>
<keyword evidence="9 17" id="KW-0963">Cytoplasm</keyword>
<feature type="active site" description="Proton donor" evidence="18">
    <location>
        <position position="508"/>
    </location>
</feature>
<dbReference type="Pfam" id="PF00391">
    <property type="entry name" value="PEP-utilizers"/>
    <property type="match status" value="1"/>
</dbReference>
<dbReference type="Gene3D" id="1.10.274.10">
    <property type="entry name" value="PtsI, HPr-binding domain"/>
    <property type="match status" value="1"/>
</dbReference>
<evidence type="ECO:0000256" key="10">
    <source>
        <dbReference type="ARBA" id="ARBA00022597"/>
    </source>
</evidence>
<dbReference type="EC" id="2.7.3.9" evidence="6 17"/>
<dbReference type="GO" id="GO:0046872">
    <property type="term" value="F:metal ion binding"/>
    <property type="evidence" value="ECO:0007669"/>
    <property type="project" value="UniProtKB-KW"/>
</dbReference>